<dbReference type="STRING" id="211165.GCA_000317285_06110"/>
<dbReference type="AlphaFoldDB" id="A0A3S1FTL5"/>
<proteinExistence type="predicted"/>
<keyword evidence="5 7" id="KW-1133">Transmembrane helix</keyword>
<evidence type="ECO:0000256" key="7">
    <source>
        <dbReference type="SAM" id="Phobius"/>
    </source>
</evidence>
<evidence type="ECO:0000256" key="2">
    <source>
        <dbReference type="ARBA" id="ARBA00022448"/>
    </source>
</evidence>
<reference evidence="9 10" key="1">
    <citation type="journal article" date="2019" name="Genome Biol. Evol.">
        <title>Day and night: Metabolic profiles and evolutionary relationships of six axenic non-marine cyanobacteria.</title>
        <authorList>
            <person name="Will S.E."/>
            <person name="Henke P."/>
            <person name="Boedeker C."/>
            <person name="Huang S."/>
            <person name="Brinkmann H."/>
            <person name="Rohde M."/>
            <person name="Jarek M."/>
            <person name="Friedl T."/>
            <person name="Seufert S."/>
            <person name="Schumacher M."/>
            <person name="Overmann J."/>
            <person name="Neumann-Schaal M."/>
            <person name="Petersen J."/>
        </authorList>
    </citation>
    <scope>NUCLEOTIDE SEQUENCE [LARGE SCALE GENOMIC DNA]</scope>
    <source>
        <strain evidence="9 10">PCC 6912</strain>
    </source>
</reference>
<feature type="transmembrane region" description="Helical" evidence="7">
    <location>
        <begin position="311"/>
        <end position="342"/>
    </location>
</feature>
<sequence>MIFFRRVPLAWLQLTRYKLRLVVAILGIAFAAILIFMQLAFLDSLYESQTALHTRLVADLVLINSQMKTLANTTDFPRQYLYRTLNFSEVESVNYVYHGQNSFKYGNVSGGKGIIILGINPENSPFKIANFNRVAHLLKARGVVVFDRNSDLKEYGSILEDIKSGEPIAAEVGDRQVWINGLVNFAGASFADDGNLITSSMTFNYLFPHRSANNITIGLVNLKPGVNRKAIAKKISALLPASVRVMTKQEFIKYEKHYWATSAPIGFVFSMGVFVGFLVGVIIVYQILYGEVSDHLPDYAVLKARGYKHRYFLNILFQEALILAVLGYIPGLITSLGLYAIVNDATALPMNMTFPRALLVLLLTIIMCFTSGAITMNKLRDANPADLF</sequence>
<dbReference type="EMBL" id="RSCJ01000002">
    <property type="protein sequence ID" value="RUR85718.1"/>
    <property type="molecule type" value="Genomic_DNA"/>
</dbReference>
<evidence type="ECO:0000256" key="6">
    <source>
        <dbReference type="ARBA" id="ARBA00023136"/>
    </source>
</evidence>
<dbReference type="InterPro" id="IPR005891">
    <property type="entry name" value="DevC"/>
</dbReference>
<feature type="domain" description="ABC3 transporter permease C-terminal" evidence="8">
    <location>
        <begin position="273"/>
        <end position="384"/>
    </location>
</feature>
<dbReference type="Proteomes" id="UP000268857">
    <property type="component" value="Unassembled WGS sequence"/>
</dbReference>
<dbReference type="PANTHER" id="PTHR43738">
    <property type="entry name" value="ABC TRANSPORTER, MEMBRANE PROTEIN"/>
    <property type="match status" value="1"/>
</dbReference>
<evidence type="ECO:0000256" key="1">
    <source>
        <dbReference type="ARBA" id="ARBA00004651"/>
    </source>
</evidence>
<dbReference type="GO" id="GO:0005886">
    <property type="term" value="C:plasma membrane"/>
    <property type="evidence" value="ECO:0007669"/>
    <property type="project" value="UniProtKB-SubCell"/>
</dbReference>
<dbReference type="OrthoDB" id="477452at2"/>
<evidence type="ECO:0000259" key="8">
    <source>
        <dbReference type="Pfam" id="PF02687"/>
    </source>
</evidence>
<protein>
    <submittedName>
        <fullName evidence="9">ABC transporter</fullName>
    </submittedName>
</protein>
<accession>A0A3S1FTL5</accession>
<feature type="transmembrane region" description="Helical" evidence="7">
    <location>
        <begin position="21"/>
        <end position="42"/>
    </location>
</feature>
<keyword evidence="2" id="KW-0813">Transport</keyword>
<keyword evidence="4 7" id="KW-0812">Transmembrane</keyword>
<dbReference type="InterPro" id="IPR003838">
    <property type="entry name" value="ABC3_permease_C"/>
</dbReference>
<dbReference type="InterPro" id="IPR051125">
    <property type="entry name" value="ABC-4/HrtB_transporter"/>
</dbReference>
<evidence type="ECO:0000313" key="9">
    <source>
        <dbReference type="EMBL" id="RUR85718.1"/>
    </source>
</evidence>
<gene>
    <name evidence="9" type="ORF">PCC6912_05430</name>
</gene>
<feature type="transmembrane region" description="Helical" evidence="7">
    <location>
        <begin position="265"/>
        <end position="290"/>
    </location>
</feature>
<dbReference type="Pfam" id="PF02687">
    <property type="entry name" value="FtsX"/>
    <property type="match status" value="1"/>
</dbReference>
<comment type="caution">
    <text evidence="9">The sequence shown here is derived from an EMBL/GenBank/DDBJ whole genome shotgun (WGS) entry which is preliminary data.</text>
</comment>
<keyword evidence="3" id="KW-1003">Cell membrane</keyword>
<dbReference type="RefSeq" id="WP_016878114.1">
    <property type="nucleotide sequence ID" value="NZ_AJLN01000141.1"/>
</dbReference>
<feature type="transmembrane region" description="Helical" evidence="7">
    <location>
        <begin position="354"/>
        <end position="374"/>
    </location>
</feature>
<dbReference type="PIRSF" id="PIRSF031773">
    <property type="entry name" value="DevC"/>
    <property type="match status" value="1"/>
</dbReference>
<dbReference type="PANTHER" id="PTHR43738:SF1">
    <property type="entry name" value="HEMIN TRANSPORT SYSTEM PERMEASE PROTEIN HRTB-RELATED"/>
    <property type="match status" value="1"/>
</dbReference>
<evidence type="ECO:0000256" key="5">
    <source>
        <dbReference type="ARBA" id="ARBA00022989"/>
    </source>
</evidence>
<dbReference type="NCBIfam" id="TIGR01185">
    <property type="entry name" value="devC"/>
    <property type="match status" value="1"/>
</dbReference>
<keyword evidence="10" id="KW-1185">Reference proteome</keyword>
<evidence type="ECO:0000256" key="3">
    <source>
        <dbReference type="ARBA" id="ARBA00022475"/>
    </source>
</evidence>
<organism evidence="9 10">
    <name type="scientific">Chlorogloeopsis fritschii PCC 6912</name>
    <dbReference type="NCBI Taxonomy" id="211165"/>
    <lineage>
        <taxon>Bacteria</taxon>
        <taxon>Bacillati</taxon>
        <taxon>Cyanobacteriota</taxon>
        <taxon>Cyanophyceae</taxon>
        <taxon>Nostocales</taxon>
        <taxon>Chlorogloeopsidaceae</taxon>
        <taxon>Chlorogloeopsis</taxon>
    </lineage>
</organism>
<evidence type="ECO:0000256" key="4">
    <source>
        <dbReference type="ARBA" id="ARBA00022692"/>
    </source>
</evidence>
<name>A0A3S1FTL5_CHLFR</name>
<evidence type="ECO:0000313" key="10">
    <source>
        <dbReference type="Proteomes" id="UP000268857"/>
    </source>
</evidence>
<keyword evidence="6 7" id="KW-0472">Membrane</keyword>
<comment type="subcellular location">
    <subcellularLocation>
        <location evidence="1">Cell membrane</location>
        <topology evidence="1">Multi-pass membrane protein</topology>
    </subcellularLocation>
</comment>